<feature type="region of interest" description="Disordered" evidence="17">
    <location>
        <begin position="490"/>
        <end position="525"/>
    </location>
</feature>
<dbReference type="Gene3D" id="3.40.50.11980">
    <property type="match status" value="1"/>
</dbReference>
<name>A0ABD3P1P9_9STRA</name>
<feature type="region of interest" description="Disordered" evidence="17">
    <location>
        <begin position="71"/>
        <end position="94"/>
    </location>
</feature>
<dbReference type="GO" id="GO:0046872">
    <property type="term" value="F:metal ion binding"/>
    <property type="evidence" value="ECO:0007669"/>
    <property type="project" value="UniProtKB-KW"/>
</dbReference>
<evidence type="ECO:0000259" key="18">
    <source>
        <dbReference type="Pfam" id="PF16953"/>
    </source>
</evidence>
<dbReference type="CDD" id="cd18718">
    <property type="entry name" value="PIN_PRORP"/>
    <property type="match status" value="1"/>
</dbReference>
<feature type="compositionally biased region" description="Low complexity" evidence="17">
    <location>
        <begin position="22"/>
        <end position="32"/>
    </location>
</feature>
<evidence type="ECO:0000259" key="19">
    <source>
        <dbReference type="Pfam" id="PF17177"/>
    </source>
</evidence>
<proteinExistence type="inferred from homology"/>
<sequence length="779" mass="88091">MSNNNDGSPKPAPAPPAPPPATAAVTADGPAGEIQPTEMSAKSATKIDSLDYDPDFMAQYIRFYKTGHDSPREAIKGCDADPGDSPSKKRQKKKHITPIVLEMRRTIQLCCRDNNLPLALQTFRDALRNLVRLEAQVFYQLLNLCEGTFAERTGVHVGTPKNPKKNNPSDDIERGDKNKHPPGRTISTISLEQRLHHASHIHLLLSSLNIPLIEQAYTALIRLSSRAGDFDRAEKFLDEAEQTQQCKVKLRMYSSLLRAYCGELDACNEVGGEYVSSELRPAQTQKRLIKALNLWKRMHDNSGGVSTGHPNYSNSKAGENRNETLFGEGISPKITLTECEYSAIMACATELNDAPVMERLLSDMADSVLVPGLNTIEVILKWFRSNSSITREENASALKYVTLPPREDPSLGSVTNGQGWVIYPNSTVDVRTGELSLGQPECTSEEKACSDKVKCRYRLKPVELTDAAWTAMKDMNRSIVLEGQVEGNISQYQGGGKGKKRARGSNGSNGDSQSNPRHGKNNTKNSQWRINAWRQFENFIQEHPPYNVVIDGANIGYFEQNFADAPKHIDYKQIDWIIRHLLEQQSSSCPHDQQQHIILFLHERHFSQKLIPDWANRIIQSWDGYESPYNRLTVYRTPVGMNDDWFWMHAALINGGKEGVPPVLAITNDEMRDHHFQMLAQESFLRWKERHQVHFGFGPWNKDLKRRDVFLQYPNSYSRRIQRVKCDGDDEGDAFVIPLPKKGDERRFADGLHVAEEGVPDEEMYIVIQRVRCRAKMLE</sequence>
<keyword evidence="9" id="KW-0677">Repeat</keyword>
<reference evidence="20 21" key="1">
    <citation type="submission" date="2024-10" db="EMBL/GenBank/DDBJ databases">
        <title>Updated reference genomes for cyclostephanoid diatoms.</title>
        <authorList>
            <person name="Roberts W.R."/>
            <person name="Alverson A.J."/>
        </authorList>
    </citation>
    <scope>NUCLEOTIDE SEQUENCE [LARGE SCALE GENOMIC DNA]</scope>
    <source>
        <strain evidence="20 21">AJA276-08</strain>
    </source>
</reference>
<feature type="domain" description="PRORP" evidence="18">
    <location>
        <begin position="533"/>
        <end position="722"/>
    </location>
</feature>
<comment type="caution">
    <text evidence="20">The sequence shown here is derived from an EMBL/GenBank/DDBJ whole genome shotgun (WGS) entry which is preliminary data.</text>
</comment>
<evidence type="ECO:0000256" key="6">
    <source>
        <dbReference type="ARBA" id="ARBA00022694"/>
    </source>
</evidence>
<evidence type="ECO:0000256" key="2">
    <source>
        <dbReference type="ARBA" id="ARBA00001946"/>
    </source>
</evidence>
<keyword evidence="11" id="KW-0862">Zinc</keyword>
<evidence type="ECO:0000256" key="9">
    <source>
        <dbReference type="ARBA" id="ARBA00022737"/>
    </source>
</evidence>
<evidence type="ECO:0000313" key="21">
    <source>
        <dbReference type="Proteomes" id="UP001530315"/>
    </source>
</evidence>
<evidence type="ECO:0000256" key="12">
    <source>
        <dbReference type="ARBA" id="ARBA00022842"/>
    </source>
</evidence>
<keyword evidence="10" id="KW-0378">Hydrolase</keyword>
<protein>
    <recommendedName>
        <fullName evidence="15">Mitochondrial ribonuclease P catalytic subunit</fullName>
        <ecNumber evidence="5">3.1.26.5</ecNumber>
    </recommendedName>
    <alternativeName>
        <fullName evidence="16">Mitochondrial ribonuclease P protein 3</fullName>
    </alternativeName>
</protein>
<evidence type="ECO:0000256" key="14">
    <source>
        <dbReference type="ARBA" id="ARBA00023128"/>
    </source>
</evidence>
<evidence type="ECO:0000313" key="20">
    <source>
        <dbReference type="EMBL" id="KAL3781537.1"/>
    </source>
</evidence>
<dbReference type="PANTHER" id="PTHR13547:SF1">
    <property type="entry name" value="MITOCHONDRIAL RIBONUCLEASE P CATALYTIC SUBUNIT"/>
    <property type="match status" value="1"/>
</dbReference>
<dbReference type="PANTHER" id="PTHR13547">
    <property type="match status" value="1"/>
</dbReference>
<keyword evidence="14" id="KW-0496">Mitochondrion</keyword>
<feature type="compositionally biased region" description="Pro residues" evidence="17">
    <location>
        <begin position="10"/>
        <end position="21"/>
    </location>
</feature>
<dbReference type="GO" id="GO:0004526">
    <property type="term" value="F:ribonuclease P activity"/>
    <property type="evidence" value="ECO:0007669"/>
    <property type="project" value="UniProtKB-EC"/>
</dbReference>
<evidence type="ECO:0000256" key="8">
    <source>
        <dbReference type="ARBA" id="ARBA00022723"/>
    </source>
</evidence>
<organism evidence="20 21">
    <name type="scientific">Stephanodiscus triporus</name>
    <dbReference type="NCBI Taxonomy" id="2934178"/>
    <lineage>
        <taxon>Eukaryota</taxon>
        <taxon>Sar</taxon>
        <taxon>Stramenopiles</taxon>
        <taxon>Ochrophyta</taxon>
        <taxon>Bacillariophyta</taxon>
        <taxon>Coscinodiscophyceae</taxon>
        <taxon>Thalassiosirophycidae</taxon>
        <taxon>Stephanodiscales</taxon>
        <taxon>Stephanodiscaceae</taxon>
        <taxon>Stephanodiscus</taxon>
    </lineage>
</organism>
<feature type="region of interest" description="Disordered" evidence="17">
    <location>
        <begin position="154"/>
        <end position="185"/>
    </location>
</feature>
<keyword evidence="21" id="KW-1185">Reference proteome</keyword>
<comment type="similarity">
    <text evidence="4">Belongs to the PPR family. P subfamily.</text>
</comment>
<dbReference type="EMBL" id="JALLAZ020001060">
    <property type="protein sequence ID" value="KAL3781537.1"/>
    <property type="molecule type" value="Genomic_DNA"/>
</dbReference>
<accession>A0ABD3P1P9</accession>
<keyword evidence="8" id="KW-0479">Metal-binding</keyword>
<evidence type="ECO:0000256" key="1">
    <source>
        <dbReference type="ARBA" id="ARBA00000928"/>
    </source>
</evidence>
<gene>
    <name evidence="20" type="ORF">ACHAW5_005434</name>
</gene>
<comment type="subcellular location">
    <subcellularLocation>
        <location evidence="3">Mitochondrion</location>
    </subcellularLocation>
</comment>
<comment type="cofactor">
    <cofactor evidence="2">
        <name>Mg(2+)</name>
        <dbReference type="ChEBI" id="CHEBI:18420"/>
    </cofactor>
</comment>
<evidence type="ECO:0000256" key="3">
    <source>
        <dbReference type="ARBA" id="ARBA00004173"/>
    </source>
</evidence>
<dbReference type="InterPro" id="IPR011990">
    <property type="entry name" value="TPR-like_helical_dom_sf"/>
</dbReference>
<keyword evidence="12" id="KW-0460">Magnesium</keyword>
<dbReference type="GO" id="GO:0008033">
    <property type="term" value="P:tRNA processing"/>
    <property type="evidence" value="ECO:0007669"/>
    <property type="project" value="UniProtKB-KW"/>
</dbReference>
<dbReference type="Proteomes" id="UP001530315">
    <property type="component" value="Unassembled WGS sequence"/>
</dbReference>
<feature type="region of interest" description="Disordered" evidence="17">
    <location>
        <begin position="1"/>
        <end position="46"/>
    </location>
</feature>
<keyword evidence="13" id="KW-0809">Transit peptide</keyword>
<evidence type="ECO:0000256" key="4">
    <source>
        <dbReference type="ARBA" id="ARBA00007626"/>
    </source>
</evidence>
<dbReference type="InterPro" id="IPR033495">
    <property type="entry name" value="MRPP3_PIN_dom"/>
</dbReference>
<dbReference type="AlphaFoldDB" id="A0ABD3P1P9"/>
<evidence type="ECO:0000256" key="17">
    <source>
        <dbReference type="SAM" id="MobiDB-lite"/>
    </source>
</evidence>
<keyword evidence="7" id="KW-0540">Nuclease</keyword>
<dbReference type="EC" id="3.1.26.5" evidence="5"/>
<dbReference type="GO" id="GO:0005739">
    <property type="term" value="C:mitochondrion"/>
    <property type="evidence" value="ECO:0007669"/>
    <property type="project" value="UniProtKB-SubCell"/>
</dbReference>
<keyword evidence="6" id="KW-0819">tRNA processing</keyword>
<feature type="compositionally biased region" description="Low complexity" evidence="17">
    <location>
        <begin position="504"/>
        <end position="515"/>
    </location>
</feature>
<dbReference type="InterPro" id="IPR031595">
    <property type="entry name" value="PRORP_C"/>
</dbReference>
<evidence type="ECO:0000256" key="13">
    <source>
        <dbReference type="ARBA" id="ARBA00022946"/>
    </source>
</evidence>
<evidence type="ECO:0000256" key="15">
    <source>
        <dbReference type="ARBA" id="ARBA00044536"/>
    </source>
</evidence>
<dbReference type="Pfam" id="PF17177">
    <property type="entry name" value="PPR_long"/>
    <property type="match status" value="1"/>
</dbReference>
<evidence type="ECO:0000256" key="16">
    <source>
        <dbReference type="ARBA" id="ARBA00044559"/>
    </source>
</evidence>
<dbReference type="InterPro" id="IPR033443">
    <property type="entry name" value="PROP1-like_PPR_dom"/>
</dbReference>
<dbReference type="Pfam" id="PF16953">
    <property type="entry name" value="PRORP"/>
    <property type="match status" value="1"/>
</dbReference>
<comment type="catalytic activity">
    <reaction evidence="1">
        <text>Endonucleolytic cleavage of RNA, removing 5'-extranucleotides from tRNA precursor.</text>
        <dbReference type="EC" id="3.1.26.5"/>
    </reaction>
</comment>
<evidence type="ECO:0000256" key="7">
    <source>
        <dbReference type="ARBA" id="ARBA00022722"/>
    </source>
</evidence>
<feature type="compositionally biased region" description="Basic and acidic residues" evidence="17">
    <location>
        <begin position="167"/>
        <end position="179"/>
    </location>
</feature>
<dbReference type="Gene3D" id="1.25.40.10">
    <property type="entry name" value="Tetratricopeptide repeat domain"/>
    <property type="match status" value="1"/>
</dbReference>
<evidence type="ECO:0000256" key="10">
    <source>
        <dbReference type="ARBA" id="ARBA00022801"/>
    </source>
</evidence>
<feature type="domain" description="PROP1-like PPR" evidence="19">
    <location>
        <begin position="211"/>
        <end position="282"/>
    </location>
</feature>
<evidence type="ECO:0000256" key="11">
    <source>
        <dbReference type="ARBA" id="ARBA00022833"/>
    </source>
</evidence>
<evidence type="ECO:0000256" key="5">
    <source>
        <dbReference type="ARBA" id="ARBA00012179"/>
    </source>
</evidence>